<gene>
    <name evidence="1" type="ORF">GBAR_LOCUS4592</name>
</gene>
<organism evidence="1 2">
    <name type="scientific">Geodia barretti</name>
    <name type="common">Barrett's horny sponge</name>
    <dbReference type="NCBI Taxonomy" id="519541"/>
    <lineage>
        <taxon>Eukaryota</taxon>
        <taxon>Metazoa</taxon>
        <taxon>Porifera</taxon>
        <taxon>Demospongiae</taxon>
        <taxon>Heteroscleromorpha</taxon>
        <taxon>Tetractinellida</taxon>
        <taxon>Astrophorina</taxon>
        <taxon>Geodiidae</taxon>
        <taxon>Geodia</taxon>
    </lineage>
</organism>
<proteinExistence type="predicted"/>
<name>A0AA35R8R0_GEOBA</name>
<comment type="caution">
    <text evidence="1">The sequence shown here is derived from an EMBL/GenBank/DDBJ whole genome shotgun (WGS) entry which is preliminary data.</text>
</comment>
<evidence type="ECO:0000313" key="2">
    <source>
        <dbReference type="Proteomes" id="UP001174909"/>
    </source>
</evidence>
<protein>
    <submittedName>
        <fullName evidence="1">Uncharacterized protein</fullName>
    </submittedName>
</protein>
<dbReference type="Proteomes" id="UP001174909">
    <property type="component" value="Unassembled WGS sequence"/>
</dbReference>
<accession>A0AA35R8R0</accession>
<reference evidence="1" key="1">
    <citation type="submission" date="2023-03" db="EMBL/GenBank/DDBJ databases">
        <authorList>
            <person name="Steffen K."/>
            <person name="Cardenas P."/>
        </authorList>
    </citation>
    <scope>NUCLEOTIDE SEQUENCE</scope>
</reference>
<feature type="non-terminal residue" evidence="1">
    <location>
        <position position="67"/>
    </location>
</feature>
<feature type="non-terminal residue" evidence="1">
    <location>
        <position position="1"/>
    </location>
</feature>
<dbReference type="AlphaFoldDB" id="A0AA35R8R0"/>
<dbReference type="EMBL" id="CASHTH010000666">
    <property type="protein sequence ID" value="CAI8006181.1"/>
    <property type="molecule type" value="Genomic_DNA"/>
</dbReference>
<keyword evidence="2" id="KW-1185">Reference proteome</keyword>
<evidence type="ECO:0000313" key="1">
    <source>
        <dbReference type="EMBL" id="CAI8006181.1"/>
    </source>
</evidence>
<sequence length="67" mass="7677">ALCFLQPSLRFLSTQVSRWNSQSSQVAKLHKTTTYCMGSLHSFFTAPTLLILIPVHTKDHYRHTDTN</sequence>